<dbReference type="GO" id="GO:0005739">
    <property type="term" value="C:mitochondrion"/>
    <property type="evidence" value="ECO:0007669"/>
    <property type="project" value="TreeGrafter"/>
</dbReference>
<evidence type="ECO:0000256" key="1">
    <source>
        <dbReference type="ARBA" id="ARBA00007355"/>
    </source>
</evidence>
<proteinExistence type="inferred from homology"/>
<keyword evidence="4" id="KW-1185">Reference proteome</keyword>
<accession>B9WHL4</accession>
<protein>
    <recommendedName>
        <fullName evidence="5">NADH dehydrogenase [ubiquinone] 1 alpha subcomplex subunit</fullName>
    </recommendedName>
</protein>
<dbReference type="GeneID" id="8048451"/>
<comment type="similarity">
    <text evidence="1">Belongs to the complex I NDUFA12 subunit family.</text>
</comment>
<dbReference type="PANTHER" id="PTHR32470">
    <property type="entry name" value="ADH DEHYDROGENASE [UBIQUINONE] 1 ALPHA SUBCOMPLEX ASSEMBLY FACTOR 2"/>
    <property type="match status" value="1"/>
</dbReference>
<evidence type="ECO:0000313" key="4">
    <source>
        <dbReference type="Proteomes" id="UP000002605"/>
    </source>
</evidence>
<gene>
    <name evidence="2" type="ordered locus">Cd36_52750</name>
    <name evidence="3" type="ORF">CD36_52750</name>
</gene>
<name>B9WHL4_CANDC</name>
<dbReference type="CGD" id="CAL0000167448">
    <property type="gene designation" value="Cd36_52750"/>
</dbReference>
<dbReference type="InterPro" id="IPR052618">
    <property type="entry name" value="ComplexI_NDUFA12"/>
</dbReference>
<dbReference type="PANTHER" id="PTHR32470:SF2">
    <property type="entry name" value="NADH DEHYDROGENASE [UBIQUINONE] 1 ALPHA SUBCOMPLEX ASSEMBLY FACTOR 2"/>
    <property type="match status" value="1"/>
</dbReference>
<evidence type="ECO:0008006" key="5">
    <source>
        <dbReference type="Google" id="ProtNLM"/>
    </source>
</evidence>
<dbReference type="Proteomes" id="UP000002605">
    <property type="component" value="Chromosome 5"/>
</dbReference>
<dbReference type="Pfam" id="PF05071">
    <property type="entry name" value="NDUFA12"/>
    <property type="match status" value="1"/>
</dbReference>
<dbReference type="OrthoDB" id="10255576at2759"/>
<reference evidence="3 4" key="1">
    <citation type="journal article" date="2009" name="Genome Res.">
        <title>Comparative genomics of the fungal pathogens Candida dubliniensis and Candida albicans.</title>
        <authorList>
            <person name="Jackson A.P."/>
            <person name="Gamble J.A."/>
            <person name="Yeomans T."/>
            <person name="Moran G.P."/>
            <person name="Saunders D."/>
            <person name="Harris D."/>
            <person name="Aslett M."/>
            <person name="Barrell J.F."/>
            <person name="Butler G."/>
            <person name="Citiulo F."/>
            <person name="Coleman D.C."/>
            <person name="de Groot P.W.J."/>
            <person name="Goodwin T.J."/>
            <person name="Quail M.A."/>
            <person name="McQuillan J."/>
            <person name="Munro C.A."/>
            <person name="Pain A."/>
            <person name="Poulter R.T."/>
            <person name="Rajandream M.A."/>
            <person name="Renauld H."/>
            <person name="Spiering M.J."/>
            <person name="Tivey A."/>
            <person name="Gow N.A.R."/>
            <person name="Barrell B."/>
            <person name="Sullivan D.J."/>
            <person name="Berriman M."/>
        </authorList>
    </citation>
    <scope>NUCLEOTIDE SEQUENCE [LARGE SCALE GENOMIC DNA]</scope>
    <source>
        <strain evidence="4">CD36 / ATCC MYA-646 / CBS 7987 / NCPF 3949 / NRRL Y-17841</strain>
    </source>
</reference>
<organism evidence="3 4">
    <name type="scientific">Candida dubliniensis (strain CD36 / ATCC MYA-646 / CBS 7987 / NCPF 3949 / NRRL Y-17841)</name>
    <name type="common">Yeast</name>
    <dbReference type="NCBI Taxonomy" id="573826"/>
    <lineage>
        <taxon>Eukaryota</taxon>
        <taxon>Fungi</taxon>
        <taxon>Dikarya</taxon>
        <taxon>Ascomycota</taxon>
        <taxon>Saccharomycotina</taxon>
        <taxon>Pichiomycetes</taxon>
        <taxon>Debaryomycetaceae</taxon>
        <taxon>Candida/Lodderomyces clade</taxon>
        <taxon>Candida</taxon>
    </lineage>
</organism>
<dbReference type="EMBL" id="FM992692">
    <property type="protein sequence ID" value="CAX41656.1"/>
    <property type="molecule type" value="Genomic_DNA"/>
</dbReference>
<dbReference type="AlphaFoldDB" id="B9WHL4"/>
<dbReference type="eggNOG" id="ENOG502S4QH">
    <property type="taxonomic scope" value="Eukaryota"/>
</dbReference>
<dbReference type="InterPro" id="IPR007763">
    <property type="entry name" value="NDUFA12"/>
</dbReference>
<dbReference type="GO" id="GO:0032981">
    <property type="term" value="P:mitochondrial respiratory chain complex I assembly"/>
    <property type="evidence" value="ECO:0007669"/>
    <property type="project" value="TreeGrafter"/>
</dbReference>
<dbReference type="GO" id="GO:0045271">
    <property type="term" value="C:respiratory chain complex I"/>
    <property type="evidence" value="ECO:0007669"/>
    <property type="project" value="InterPro"/>
</dbReference>
<dbReference type="RefSeq" id="XP_002420577.1">
    <property type="nucleotide sequence ID" value="XM_002420532.1"/>
</dbReference>
<dbReference type="KEGG" id="cdu:CD36_52750"/>
<evidence type="ECO:0000313" key="3">
    <source>
        <dbReference type="EMBL" id="CAX41656.1"/>
    </source>
</evidence>
<evidence type="ECO:0000313" key="2">
    <source>
        <dbReference type="CGD" id="CAL0000167448"/>
    </source>
</evidence>
<sequence length="182" mass="22404">MDIIKNKYSFWKRLLHKWQSRKDIPFRKKFFVGYDLYGNTYWEFTIDGNMSRLRRKLQPFRKELFEVDYFKTIPPQWLQWLRRTRDHPPSLNELIKDQLRQEKIKILAQKVDENWKLEKLRLENQQQLKLSNELNKVKLENEKFIEKQKAMGNKSIENPWKQVEQELKNENPIESAIIKPRS</sequence>
<dbReference type="HOGENOM" id="CLU_067876_2_0_1"/>